<feature type="region of interest" description="Disordered" evidence="1">
    <location>
        <begin position="1"/>
        <end position="23"/>
    </location>
</feature>
<dbReference type="EMBL" id="MN739233">
    <property type="protein sequence ID" value="QHS94770.1"/>
    <property type="molecule type" value="Genomic_DNA"/>
</dbReference>
<organism evidence="2">
    <name type="scientific">viral metagenome</name>
    <dbReference type="NCBI Taxonomy" id="1070528"/>
    <lineage>
        <taxon>unclassified sequences</taxon>
        <taxon>metagenomes</taxon>
        <taxon>organismal metagenomes</taxon>
    </lineage>
</organism>
<proteinExistence type="predicted"/>
<reference evidence="2" key="1">
    <citation type="journal article" date="2020" name="Nature">
        <title>Giant virus diversity and host interactions through global metagenomics.</title>
        <authorList>
            <person name="Schulz F."/>
            <person name="Roux S."/>
            <person name="Paez-Espino D."/>
            <person name="Jungbluth S."/>
            <person name="Walsh D.A."/>
            <person name="Denef V.J."/>
            <person name="McMahon K.D."/>
            <person name="Konstantinidis K.T."/>
            <person name="Eloe-Fadrosh E.A."/>
            <person name="Kyrpides N.C."/>
            <person name="Woyke T."/>
        </authorList>
    </citation>
    <scope>NUCLEOTIDE SEQUENCE</scope>
    <source>
        <strain evidence="2">GVMAG-M-3300018428-16</strain>
    </source>
</reference>
<accession>A0A6C0BRT3</accession>
<protein>
    <submittedName>
        <fullName evidence="2">Uncharacterized protein</fullName>
    </submittedName>
</protein>
<name>A0A6C0BRT3_9ZZZZ</name>
<sequence>MVNTVRRRQLKNKRTKRRTRKGGVNFTSSLKRSIGLAYGVNKTVLGRIFEDANLNAHFTQEDANRIKKNFTNGGLMTQMVKIFVILDKNGRMITKEGNIHPREQELIMHGNAKGNLI</sequence>
<dbReference type="AlphaFoldDB" id="A0A6C0BRT3"/>
<evidence type="ECO:0000313" key="2">
    <source>
        <dbReference type="EMBL" id="QHS94770.1"/>
    </source>
</evidence>
<evidence type="ECO:0000256" key="1">
    <source>
        <dbReference type="SAM" id="MobiDB-lite"/>
    </source>
</evidence>
<feature type="compositionally biased region" description="Basic residues" evidence="1">
    <location>
        <begin position="1"/>
        <end position="21"/>
    </location>
</feature>